<keyword evidence="2" id="KW-1185">Reference proteome</keyword>
<evidence type="ECO:0000313" key="1">
    <source>
        <dbReference type="EMBL" id="VVM04672.1"/>
    </source>
</evidence>
<protein>
    <recommendedName>
        <fullName evidence="3">HPr kinase/phosphorylase C-terminal domain-containing protein</fullName>
    </recommendedName>
</protein>
<dbReference type="Gene3D" id="3.40.50.300">
    <property type="entry name" value="P-loop containing nucleotide triphosphate hydrolases"/>
    <property type="match status" value="1"/>
</dbReference>
<name>A0A5E6M523_9BACT</name>
<dbReference type="Proteomes" id="UP000334923">
    <property type="component" value="Unassembled WGS sequence"/>
</dbReference>
<dbReference type="SUPFAM" id="SSF53795">
    <property type="entry name" value="PEP carboxykinase-like"/>
    <property type="match status" value="1"/>
</dbReference>
<dbReference type="EMBL" id="CABFVA020000008">
    <property type="protein sequence ID" value="VVM04672.1"/>
    <property type="molecule type" value="Genomic_DNA"/>
</dbReference>
<dbReference type="RefSeq" id="WP_178086837.1">
    <property type="nucleotide sequence ID" value="NZ_CABFVA020000008.1"/>
</dbReference>
<accession>A0A5E6M523</accession>
<gene>
    <name evidence="1" type="ORF">MAMT_00224</name>
</gene>
<proteinExistence type="predicted"/>
<reference evidence="1 2" key="1">
    <citation type="submission" date="2019-09" db="EMBL/GenBank/DDBJ databases">
        <authorList>
            <person name="Cremers G."/>
        </authorList>
    </citation>
    <scope>NUCLEOTIDE SEQUENCE [LARGE SCALE GENOMIC DNA]</scope>
    <source>
        <strain evidence="1">4A</strain>
    </source>
</reference>
<sequence length="314" mass="34815">MNLVVANLCGRSDAAERVAYAYGAPIRLPAPLPFLPSGRWRGLGQHPLVIREGALWDGEAPLEHWEGRIQGRRIDLYGYGGEGRPRKLRMEVEGRGMFDWDEAFRRIGWAVRREHHPVLPYWLTAHILPLFLSSSGAFRLLHAGCVEVGGRGVAFLGGSGIGKTTLTGFGIGLGHRLVCDDKLPIVHWGGVWQALPAHPYHRPERLPESLGRRIEASAKEPVPMALFCLLDPVPGSSSPRIRPVPLREAFLQLCAHRSARFRWREKADLDGLARLAGDLPVFRLEVPRDRSKLGEVWELIRRSLGAGALSEDGG</sequence>
<evidence type="ECO:0000313" key="2">
    <source>
        <dbReference type="Proteomes" id="UP000334923"/>
    </source>
</evidence>
<organism evidence="1 2">
    <name type="scientific">Methylacidimicrobium tartarophylax</name>
    <dbReference type="NCBI Taxonomy" id="1041768"/>
    <lineage>
        <taxon>Bacteria</taxon>
        <taxon>Pseudomonadati</taxon>
        <taxon>Verrucomicrobiota</taxon>
        <taxon>Methylacidimicrobium</taxon>
    </lineage>
</organism>
<dbReference type="InterPro" id="IPR027417">
    <property type="entry name" value="P-loop_NTPase"/>
</dbReference>
<dbReference type="AlphaFoldDB" id="A0A5E6M523"/>
<evidence type="ECO:0008006" key="3">
    <source>
        <dbReference type="Google" id="ProtNLM"/>
    </source>
</evidence>